<accession>A0A9N9W9V5</accession>
<evidence type="ECO:0000256" key="1">
    <source>
        <dbReference type="SAM" id="Coils"/>
    </source>
</evidence>
<keyword evidence="4" id="KW-1185">Reference proteome</keyword>
<keyword evidence="1" id="KW-0175">Coiled coil</keyword>
<name>A0A9N9W9V5_9NEOP</name>
<dbReference type="Proteomes" id="UP001153714">
    <property type="component" value="Chromosome 16"/>
</dbReference>
<sequence>MPTFRKQKRPCLFGVKIKKMAPLTNAERQKKYREKLRTQNPAKYEEIKTKNAERNKKRKKINECSEILQDLKRKQWRATQQRCRMKKEKTDDTVTSRHHDYATLNTDCGNMSLVRKLQRRLVSQRKLYDEKIKKMKKEMQSLKRKCKRYMQKNRDMISFVDELKSKATEPRETQIAAQEEDKTNLQHLNIIQNENEMTPLSKSNSFVEQNLPHIAEEDKEKVKKHLLTYNVLVNAIQDTYENTEKNSERNILKRIVKNKCMTKYVRKSVITRSVLGLKGSARQRKMIKKNNSIVDEIIKFYNRDDVSRATAGKKEFKTQGKIKKQRRYLLDTLKELYKKYRAEGGRAKLTCFKKYRPYYVIPPKLSDRETCSCVKHENVLMKIKKLTSLGMIETTNLNDTLSMVVCNLDSKACAYNECLTCCNNCIEFNEDTCDMNEIVTWDEFATQEHEYINKNDGKMSTTKKVVKKEVQDKLKALTSAFNEDLKMMKKHVFNIKHQYAQYLSCITNLKSNEVAIHIDFSENYLCKLSTEVQSMHFGASKPQVTLHTGVLYVKGKKPQSFGSVSACNDHTPEAIWGHLKPILNYVNTQYPLVNAVHFFSDGPVTQYKQKKNFFLFTNNVKGMGFPYSTWNFSEAGHGKGAADGVGGALKRRLDDLVKHGTDIPDAHTAYTLIKNSDTAIMIFYIREDDIAKNSVEEDLVPVPQTMMLHQICNTDKTNVIRFRFLSCFCAAPQRGYCECFEVKNHCLVKTFTKENKSQRSPSFLKRKTTEDDTRQRDEGIKKTKVTVLSDIRYRVENMGYDNLQNYRPFKLKRMKKISKDFVLTNSGKENIDYDNPVPSTSGTRTKHVKQSTVNEIQGKKIVKRYSNDSSTDEDDQFSLHDSSDDNFYDELLSDTTGEENNKVNKKYTDTVIGEKQDNCDFTRISTTDEVKNANENVTDKNKDNVVPEKVEKEKFDMTMITDTSSAGNLN</sequence>
<dbReference type="AlphaFoldDB" id="A0A9N9W9V5"/>
<evidence type="ECO:0000313" key="4">
    <source>
        <dbReference type="Proteomes" id="UP001153714"/>
    </source>
</evidence>
<reference evidence="3" key="1">
    <citation type="submission" date="2021-12" db="EMBL/GenBank/DDBJ databases">
        <authorList>
            <person name="King R."/>
        </authorList>
    </citation>
    <scope>NUCLEOTIDE SEQUENCE</scope>
</reference>
<feature type="region of interest" description="Disordered" evidence="2">
    <location>
        <begin position="865"/>
        <end position="884"/>
    </location>
</feature>
<dbReference type="EMBL" id="OU893347">
    <property type="protein sequence ID" value="CAG9786572.1"/>
    <property type="molecule type" value="Genomic_DNA"/>
</dbReference>
<organism evidence="3 4">
    <name type="scientific">Diatraea saccharalis</name>
    <name type="common">sugarcane borer</name>
    <dbReference type="NCBI Taxonomy" id="40085"/>
    <lineage>
        <taxon>Eukaryota</taxon>
        <taxon>Metazoa</taxon>
        <taxon>Ecdysozoa</taxon>
        <taxon>Arthropoda</taxon>
        <taxon>Hexapoda</taxon>
        <taxon>Insecta</taxon>
        <taxon>Pterygota</taxon>
        <taxon>Neoptera</taxon>
        <taxon>Endopterygota</taxon>
        <taxon>Lepidoptera</taxon>
        <taxon>Glossata</taxon>
        <taxon>Ditrysia</taxon>
        <taxon>Pyraloidea</taxon>
        <taxon>Crambidae</taxon>
        <taxon>Crambinae</taxon>
        <taxon>Diatraea</taxon>
    </lineage>
</organism>
<dbReference type="OrthoDB" id="6375801at2759"/>
<feature type="region of interest" description="Disordered" evidence="2">
    <location>
        <begin position="758"/>
        <end position="777"/>
    </location>
</feature>
<dbReference type="PANTHER" id="PTHR46601">
    <property type="entry name" value="ULP_PROTEASE DOMAIN-CONTAINING PROTEIN"/>
    <property type="match status" value="1"/>
</dbReference>
<evidence type="ECO:0000313" key="3">
    <source>
        <dbReference type="EMBL" id="CAG9786572.1"/>
    </source>
</evidence>
<feature type="coiled-coil region" evidence="1">
    <location>
        <begin position="125"/>
        <end position="152"/>
    </location>
</feature>
<evidence type="ECO:0000256" key="2">
    <source>
        <dbReference type="SAM" id="MobiDB-lite"/>
    </source>
</evidence>
<reference evidence="3" key="2">
    <citation type="submission" date="2022-10" db="EMBL/GenBank/DDBJ databases">
        <authorList>
            <consortium name="ENA_rothamsted_submissions"/>
            <consortium name="culmorum"/>
            <person name="King R."/>
        </authorList>
    </citation>
    <scope>NUCLEOTIDE SEQUENCE</scope>
</reference>
<feature type="compositionally biased region" description="Basic and acidic residues" evidence="2">
    <location>
        <begin position="767"/>
        <end position="777"/>
    </location>
</feature>
<dbReference type="PANTHER" id="PTHR46601:SF1">
    <property type="entry name" value="ADF-H DOMAIN-CONTAINING PROTEIN"/>
    <property type="match status" value="1"/>
</dbReference>
<gene>
    <name evidence="3" type="ORF">DIATSA_LOCUS4513</name>
</gene>
<protein>
    <submittedName>
        <fullName evidence="3">Uncharacterized protein</fullName>
    </submittedName>
</protein>
<proteinExistence type="predicted"/>